<evidence type="ECO:0000256" key="6">
    <source>
        <dbReference type="ARBA" id="ARBA00023186"/>
    </source>
</evidence>
<dbReference type="Proteomes" id="UP000237797">
    <property type="component" value="Unassembled WGS sequence"/>
</dbReference>
<comment type="caution">
    <text evidence="8">The sequence shown here is derived from an EMBL/GenBank/DDBJ whole genome shotgun (WGS) entry which is preliminary data.</text>
</comment>
<keyword evidence="6" id="KW-0143">Chaperone</keyword>
<evidence type="ECO:0000256" key="4">
    <source>
        <dbReference type="ARBA" id="ARBA00022723"/>
    </source>
</evidence>
<dbReference type="PANTHER" id="PTHR46594">
    <property type="entry name" value="P-TYPE CATION-TRANSPORTING ATPASE"/>
    <property type="match status" value="1"/>
</dbReference>
<keyword evidence="4" id="KW-0479">Metal-binding</keyword>
<feature type="domain" description="HMA" evidence="7">
    <location>
        <begin position="2"/>
        <end position="68"/>
    </location>
</feature>
<dbReference type="GO" id="GO:0005507">
    <property type="term" value="F:copper ion binding"/>
    <property type="evidence" value="ECO:0007669"/>
    <property type="project" value="InterPro"/>
</dbReference>
<organism evidence="8 9">
    <name type="scientific">Planifilum fimeticola</name>
    <dbReference type="NCBI Taxonomy" id="201975"/>
    <lineage>
        <taxon>Bacteria</taxon>
        <taxon>Bacillati</taxon>
        <taxon>Bacillota</taxon>
        <taxon>Bacilli</taxon>
        <taxon>Bacillales</taxon>
        <taxon>Thermoactinomycetaceae</taxon>
        <taxon>Planifilum</taxon>
    </lineage>
</organism>
<dbReference type="NCBIfam" id="TIGR00003">
    <property type="entry name" value="copper ion binding protein"/>
    <property type="match status" value="1"/>
</dbReference>
<dbReference type="Pfam" id="PF00403">
    <property type="entry name" value="HMA"/>
    <property type="match status" value="1"/>
</dbReference>
<dbReference type="InterPro" id="IPR049740">
    <property type="entry name" value="CopZ"/>
</dbReference>
<dbReference type="PANTHER" id="PTHR46594:SF4">
    <property type="entry name" value="P-TYPE CATION-TRANSPORTING ATPASE"/>
    <property type="match status" value="1"/>
</dbReference>
<evidence type="ECO:0000313" key="9">
    <source>
        <dbReference type="Proteomes" id="UP000237797"/>
    </source>
</evidence>
<dbReference type="InterPro" id="IPR006121">
    <property type="entry name" value="HMA_dom"/>
</dbReference>
<dbReference type="InterPro" id="IPR006122">
    <property type="entry name" value="HMA_Cu_ion-bd"/>
</dbReference>
<dbReference type="SUPFAM" id="SSF55008">
    <property type="entry name" value="HMA, heavy metal-associated domain"/>
    <property type="match status" value="1"/>
</dbReference>
<keyword evidence="3" id="KW-0963">Cytoplasm</keyword>
<dbReference type="FunFam" id="3.30.70.100:FF:000005">
    <property type="entry name" value="Copper-exporting P-type ATPase A"/>
    <property type="match status" value="1"/>
</dbReference>
<dbReference type="InterPro" id="IPR000428">
    <property type="entry name" value="Cu-bd"/>
</dbReference>
<dbReference type="GO" id="GO:0005737">
    <property type="term" value="C:cytoplasm"/>
    <property type="evidence" value="ECO:0007669"/>
    <property type="project" value="UniProtKB-SubCell"/>
</dbReference>
<dbReference type="RefSeq" id="WP_106345091.1">
    <property type="nucleotide sequence ID" value="NZ_PVNE01000011.1"/>
</dbReference>
<keyword evidence="5" id="KW-0186">Copper</keyword>
<reference evidence="8 9" key="1">
    <citation type="submission" date="2018-03" db="EMBL/GenBank/DDBJ databases">
        <title>Genomic Encyclopedia of Archaeal and Bacterial Type Strains, Phase II (KMG-II): from individual species to whole genera.</title>
        <authorList>
            <person name="Goeker M."/>
        </authorList>
    </citation>
    <scope>NUCLEOTIDE SEQUENCE [LARGE SCALE GENOMIC DNA]</scope>
    <source>
        <strain evidence="8 9">DSM 44946</strain>
    </source>
</reference>
<protein>
    <recommendedName>
        <fullName evidence="2">Copper chaperone CopZ</fullName>
    </recommendedName>
</protein>
<evidence type="ECO:0000256" key="1">
    <source>
        <dbReference type="ARBA" id="ARBA00004496"/>
    </source>
</evidence>
<comment type="subcellular location">
    <subcellularLocation>
        <location evidence="1">Cytoplasm</location>
    </subcellularLocation>
</comment>
<evidence type="ECO:0000256" key="5">
    <source>
        <dbReference type="ARBA" id="ARBA00023008"/>
    </source>
</evidence>
<dbReference type="GO" id="GO:0006825">
    <property type="term" value="P:copper ion transport"/>
    <property type="evidence" value="ECO:0007669"/>
    <property type="project" value="InterPro"/>
</dbReference>
<proteinExistence type="predicted"/>
<evidence type="ECO:0000256" key="2">
    <source>
        <dbReference type="ARBA" id="ARBA00015313"/>
    </source>
</evidence>
<name>A0A2T0LEX6_9BACL</name>
<dbReference type="InterPro" id="IPR017969">
    <property type="entry name" value="Heavy-metal-associated_CS"/>
</dbReference>
<accession>A0A2T0LEX6</accession>
<dbReference type="AlphaFoldDB" id="A0A2T0LEX6"/>
<sequence>MATVTLKVEGMSCGHCKSTVEGALKKLPGVKSAVVDLGAKTATVTYEEETVSVDQMKEAVEEQGYDVV</sequence>
<dbReference type="PRINTS" id="PR00944">
    <property type="entry name" value="CUEXPORT"/>
</dbReference>
<dbReference type="NCBIfam" id="NF033795">
    <property type="entry name" value="chaper_CopZ_Bs"/>
    <property type="match status" value="1"/>
</dbReference>
<evidence type="ECO:0000259" key="7">
    <source>
        <dbReference type="PROSITE" id="PS50846"/>
    </source>
</evidence>
<dbReference type="InterPro" id="IPR036163">
    <property type="entry name" value="HMA_dom_sf"/>
</dbReference>
<dbReference type="OrthoDB" id="9813965at2"/>
<dbReference type="EMBL" id="PVNE01000011">
    <property type="protein sequence ID" value="PRX40712.1"/>
    <property type="molecule type" value="Genomic_DNA"/>
</dbReference>
<dbReference type="Gene3D" id="3.30.70.100">
    <property type="match status" value="1"/>
</dbReference>
<evidence type="ECO:0000313" key="8">
    <source>
        <dbReference type="EMBL" id="PRX40712.1"/>
    </source>
</evidence>
<gene>
    <name evidence="8" type="ORF">CLV97_11154</name>
</gene>
<keyword evidence="9" id="KW-1185">Reference proteome</keyword>
<dbReference type="PROSITE" id="PS50846">
    <property type="entry name" value="HMA_2"/>
    <property type="match status" value="1"/>
</dbReference>
<dbReference type="CDD" id="cd00371">
    <property type="entry name" value="HMA"/>
    <property type="match status" value="1"/>
</dbReference>
<evidence type="ECO:0000256" key="3">
    <source>
        <dbReference type="ARBA" id="ARBA00022490"/>
    </source>
</evidence>
<dbReference type="PROSITE" id="PS01047">
    <property type="entry name" value="HMA_1"/>
    <property type="match status" value="1"/>
</dbReference>